<keyword evidence="4 6" id="KW-1133">Transmembrane helix</keyword>
<feature type="transmembrane region" description="Helical" evidence="6">
    <location>
        <begin position="151"/>
        <end position="172"/>
    </location>
</feature>
<dbReference type="Gene3D" id="1.20.1250.20">
    <property type="entry name" value="MFS general substrate transporter like domains"/>
    <property type="match status" value="1"/>
</dbReference>
<feature type="transmembrane region" description="Helical" evidence="6">
    <location>
        <begin position="224"/>
        <end position="242"/>
    </location>
</feature>
<dbReference type="Pfam" id="PF07690">
    <property type="entry name" value="MFS_1"/>
    <property type="match status" value="1"/>
</dbReference>
<evidence type="ECO:0000256" key="1">
    <source>
        <dbReference type="ARBA" id="ARBA00004651"/>
    </source>
</evidence>
<keyword evidence="9" id="KW-1185">Reference proteome</keyword>
<protein>
    <submittedName>
        <fullName evidence="8">MFS transporter</fullName>
    </submittedName>
</protein>
<dbReference type="InterPro" id="IPR050189">
    <property type="entry name" value="MFS_Efflux_Transporters"/>
</dbReference>
<evidence type="ECO:0000256" key="2">
    <source>
        <dbReference type="ARBA" id="ARBA00022475"/>
    </source>
</evidence>
<feature type="transmembrane region" description="Helical" evidence="6">
    <location>
        <begin position="254"/>
        <end position="274"/>
    </location>
</feature>
<dbReference type="InterPro" id="IPR020846">
    <property type="entry name" value="MFS_dom"/>
</dbReference>
<feature type="domain" description="Major facilitator superfamily (MFS) profile" evidence="7">
    <location>
        <begin position="23"/>
        <end position="398"/>
    </location>
</feature>
<dbReference type="PROSITE" id="PS50850">
    <property type="entry name" value="MFS"/>
    <property type="match status" value="1"/>
</dbReference>
<dbReference type="PANTHER" id="PTHR43124">
    <property type="entry name" value="PURINE EFFLUX PUMP PBUE"/>
    <property type="match status" value="1"/>
</dbReference>
<gene>
    <name evidence="8" type="ORF">F3087_30135</name>
</gene>
<keyword evidence="3 6" id="KW-0812">Transmembrane</keyword>
<dbReference type="GO" id="GO:0005886">
    <property type="term" value="C:plasma membrane"/>
    <property type="evidence" value="ECO:0007669"/>
    <property type="project" value="UniProtKB-SubCell"/>
</dbReference>
<feature type="transmembrane region" description="Helical" evidence="6">
    <location>
        <begin position="286"/>
        <end position="304"/>
    </location>
</feature>
<dbReference type="OrthoDB" id="9814237at2"/>
<feature type="transmembrane region" description="Helical" evidence="6">
    <location>
        <begin position="89"/>
        <end position="107"/>
    </location>
</feature>
<dbReference type="CDD" id="cd17324">
    <property type="entry name" value="MFS_NepI_like"/>
    <property type="match status" value="1"/>
</dbReference>
<comment type="subcellular location">
    <subcellularLocation>
        <location evidence="1">Cell membrane</location>
        <topology evidence="1">Multi-pass membrane protein</topology>
    </subcellularLocation>
</comment>
<evidence type="ECO:0000313" key="9">
    <source>
        <dbReference type="Proteomes" id="UP000323876"/>
    </source>
</evidence>
<evidence type="ECO:0000256" key="6">
    <source>
        <dbReference type="SAM" id="Phobius"/>
    </source>
</evidence>
<feature type="transmembrane region" description="Helical" evidence="6">
    <location>
        <begin position="119"/>
        <end position="139"/>
    </location>
</feature>
<feature type="transmembrane region" description="Helical" evidence="6">
    <location>
        <begin position="375"/>
        <end position="393"/>
    </location>
</feature>
<dbReference type="InterPro" id="IPR036259">
    <property type="entry name" value="MFS_trans_sf"/>
</dbReference>
<evidence type="ECO:0000259" key="7">
    <source>
        <dbReference type="PROSITE" id="PS50850"/>
    </source>
</evidence>
<dbReference type="InterPro" id="IPR011701">
    <property type="entry name" value="MFS"/>
</dbReference>
<sequence length="399" mass="39867">MTQVQDSASPAPAAPDSALRGWLGVGAVTGATFTVVTSEMLPVGLLTPISGALRVSEGAAGLSLTATGLVAAVSAPLITGALGRTDRRLVLCVLLAVLTLGNVGAAWSPNFPVMMAARVLVGIGIGGVWAIAASLAARLVPAESIGSATALVYSGVAVASVIGVPAGTYIGALAGWRAAFLVIAALAVVVLIAIAVLLPRLTVAQSVPLREALGLTREPQLRTALLVVAFLVTGHFAAYTYIRPLLEKVTGIGASAIGTLLLVYGIAGVIGNFSSGAAGVRDPRRMLMTITVPLAVTVLLIPVLGGSLWLAVALMVAWGLSYGGVSVTTQNWAFAAAPRAREAASSLNACVFNAAIALGALAGGRMADAFGVTSAMWLGGALVIAALLIAAAGRAPEQA</sequence>
<comment type="caution">
    <text evidence="8">The sequence shown here is derived from an EMBL/GenBank/DDBJ whole genome shotgun (WGS) entry which is preliminary data.</text>
</comment>
<dbReference type="RefSeq" id="WP_150405470.1">
    <property type="nucleotide sequence ID" value="NZ_VXLC01000016.1"/>
</dbReference>
<accession>A0A5N0EAA3</accession>
<feature type="transmembrane region" description="Helical" evidence="6">
    <location>
        <begin position="61"/>
        <end position="82"/>
    </location>
</feature>
<dbReference type="PANTHER" id="PTHR43124:SF3">
    <property type="entry name" value="CHLORAMPHENICOL EFFLUX PUMP RV0191"/>
    <property type="match status" value="1"/>
</dbReference>
<keyword evidence="5 6" id="KW-0472">Membrane</keyword>
<dbReference type="EMBL" id="VXLC01000016">
    <property type="protein sequence ID" value="KAA8885104.1"/>
    <property type="molecule type" value="Genomic_DNA"/>
</dbReference>
<evidence type="ECO:0000256" key="5">
    <source>
        <dbReference type="ARBA" id="ARBA00023136"/>
    </source>
</evidence>
<organism evidence="8 9">
    <name type="scientific">Nocardia colli</name>
    <dbReference type="NCBI Taxonomy" id="2545717"/>
    <lineage>
        <taxon>Bacteria</taxon>
        <taxon>Bacillati</taxon>
        <taxon>Actinomycetota</taxon>
        <taxon>Actinomycetes</taxon>
        <taxon>Mycobacteriales</taxon>
        <taxon>Nocardiaceae</taxon>
        <taxon>Nocardia</taxon>
    </lineage>
</organism>
<dbReference type="Proteomes" id="UP000323876">
    <property type="component" value="Unassembled WGS sequence"/>
</dbReference>
<feature type="transmembrane region" description="Helical" evidence="6">
    <location>
        <begin position="346"/>
        <end position="363"/>
    </location>
</feature>
<feature type="transmembrane region" description="Helical" evidence="6">
    <location>
        <begin position="178"/>
        <end position="203"/>
    </location>
</feature>
<dbReference type="AlphaFoldDB" id="A0A5N0EAA3"/>
<feature type="transmembrane region" description="Helical" evidence="6">
    <location>
        <begin position="310"/>
        <end position="334"/>
    </location>
</feature>
<reference evidence="8 9" key="1">
    <citation type="submission" date="2019-09" db="EMBL/GenBank/DDBJ databases">
        <authorList>
            <person name="Wang X."/>
        </authorList>
    </citation>
    <scope>NUCLEOTIDE SEQUENCE [LARGE SCALE GENOMIC DNA]</scope>
    <source>
        <strain evidence="8 9">CICC 11023</strain>
    </source>
</reference>
<evidence type="ECO:0000313" key="8">
    <source>
        <dbReference type="EMBL" id="KAA8885104.1"/>
    </source>
</evidence>
<name>A0A5N0EAA3_9NOCA</name>
<feature type="transmembrane region" description="Helical" evidence="6">
    <location>
        <begin position="21"/>
        <end position="41"/>
    </location>
</feature>
<dbReference type="SUPFAM" id="SSF103473">
    <property type="entry name" value="MFS general substrate transporter"/>
    <property type="match status" value="1"/>
</dbReference>
<dbReference type="GO" id="GO:0022857">
    <property type="term" value="F:transmembrane transporter activity"/>
    <property type="evidence" value="ECO:0007669"/>
    <property type="project" value="InterPro"/>
</dbReference>
<evidence type="ECO:0000256" key="4">
    <source>
        <dbReference type="ARBA" id="ARBA00022989"/>
    </source>
</evidence>
<keyword evidence="2" id="KW-1003">Cell membrane</keyword>
<proteinExistence type="predicted"/>
<evidence type="ECO:0000256" key="3">
    <source>
        <dbReference type="ARBA" id="ARBA00022692"/>
    </source>
</evidence>